<dbReference type="PROSITE" id="PS00108">
    <property type="entry name" value="PROTEIN_KINASE_ST"/>
    <property type="match status" value="1"/>
</dbReference>
<dbReference type="PANTHER" id="PTHR27005">
    <property type="entry name" value="WALL-ASSOCIATED RECEPTOR KINASE-LIKE 21"/>
    <property type="match status" value="1"/>
</dbReference>
<comment type="catalytic activity">
    <reaction evidence="3">
        <text>L-seryl-[protein] + ATP = O-phospho-L-seryl-[protein] + ADP + H(+)</text>
        <dbReference type="Rhea" id="RHEA:17989"/>
        <dbReference type="Rhea" id="RHEA-COMP:9863"/>
        <dbReference type="Rhea" id="RHEA-COMP:11604"/>
        <dbReference type="ChEBI" id="CHEBI:15378"/>
        <dbReference type="ChEBI" id="CHEBI:29999"/>
        <dbReference type="ChEBI" id="CHEBI:30616"/>
        <dbReference type="ChEBI" id="CHEBI:83421"/>
        <dbReference type="ChEBI" id="CHEBI:456216"/>
    </reaction>
</comment>
<dbReference type="InterPro" id="IPR000719">
    <property type="entry name" value="Prot_kinase_dom"/>
</dbReference>
<keyword evidence="1" id="KW-0547">Nucleotide-binding</keyword>
<evidence type="ECO:0000256" key="2">
    <source>
        <dbReference type="ARBA" id="ARBA00022840"/>
    </source>
</evidence>
<keyword evidence="7" id="KW-1185">Reference proteome</keyword>
<dbReference type="AlphaFoldDB" id="A0AA87ZKW3"/>
<comment type="catalytic activity">
    <reaction evidence="4">
        <text>L-threonyl-[protein] + ATP = O-phospho-L-threonyl-[protein] + ADP + H(+)</text>
        <dbReference type="Rhea" id="RHEA:46608"/>
        <dbReference type="Rhea" id="RHEA-COMP:11060"/>
        <dbReference type="Rhea" id="RHEA-COMP:11605"/>
        <dbReference type="ChEBI" id="CHEBI:15378"/>
        <dbReference type="ChEBI" id="CHEBI:30013"/>
        <dbReference type="ChEBI" id="CHEBI:30616"/>
        <dbReference type="ChEBI" id="CHEBI:61977"/>
        <dbReference type="ChEBI" id="CHEBI:456216"/>
    </reaction>
</comment>
<dbReference type="PANTHER" id="PTHR27005:SF522">
    <property type="entry name" value="NON-FUNCTIONAL PSEUDOKINASE ZED1-LIKE"/>
    <property type="match status" value="1"/>
</dbReference>
<dbReference type="GO" id="GO:0005524">
    <property type="term" value="F:ATP binding"/>
    <property type="evidence" value="ECO:0007669"/>
    <property type="project" value="UniProtKB-KW"/>
</dbReference>
<evidence type="ECO:0000256" key="4">
    <source>
        <dbReference type="ARBA" id="ARBA00047951"/>
    </source>
</evidence>
<dbReference type="Proteomes" id="UP001187192">
    <property type="component" value="Unassembled WGS sequence"/>
</dbReference>
<dbReference type="GO" id="GO:0005886">
    <property type="term" value="C:plasma membrane"/>
    <property type="evidence" value="ECO:0007669"/>
    <property type="project" value="TreeGrafter"/>
</dbReference>
<dbReference type="Gene3D" id="3.30.200.20">
    <property type="entry name" value="Phosphorylase Kinase, domain 1"/>
    <property type="match status" value="1"/>
</dbReference>
<dbReference type="SMART" id="SM00220">
    <property type="entry name" value="S_TKc"/>
    <property type="match status" value="1"/>
</dbReference>
<dbReference type="PROSITE" id="PS50011">
    <property type="entry name" value="PROTEIN_KINASE_DOM"/>
    <property type="match status" value="1"/>
</dbReference>
<dbReference type="InterPro" id="IPR008271">
    <property type="entry name" value="Ser/Thr_kinase_AS"/>
</dbReference>
<sequence length="386" mass="44795">MYPLGFRNKKDERKKKDFFLKNGAAVLEKLIRLHNGDCNLIRSYSAQQLHNATGNFRWEIHEDWNYKLYKGFHEDREISVKKFKSRKEDQLQGIANEVAIASRMSNHNNVLKLLGCCLETELPLLVYEFPVLGNLGSTIYRPIDNQLPWELRLRMVTGIANAVAYLHHGLSKMIIHRDIKPRNIFLDEGHTAKLFEFQEAIPIPEGETHVDVETIYGTYGFLAPEVAVHMRHTEKSDVYAFGVLLFEVLTGKKFNELLLWQREIFNNKSSDMRVQSYNICSQQGETREPVSSSVQPNDSSEEIIHECSDIFPQEEAKRAPLNSSDLMKGNIYGRVIEHYCEIYPQEENRAQVPEYVKLVLRCVKENPDERPNMIEVEKALRRIKTI</sequence>
<proteinExistence type="predicted"/>
<dbReference type="Pfam" id="PF00069">
    <property type="entry name" value="Pkinase"/>
    <property type="match status" value="1"/>
</dbReference>
<evidence type="ECO:0000256" key="3">
    <source>
        <dbReference type="ARBA" id="ARBA00047558"/>
    </source>
</evidence>
<accession>A0AA87ZKW3</accession>
<dbReference type="Gene3D" id="1.10.510.10">
    <property type="entry name" value="Transferase(Phosphotransferase) domain 1"/>
    <property type="match status" value="1"/>
</dbReference>
<keyword evidence="2" id="KW-0067">ATP-binding</keyword>
<reference evidence="6" key="1">
    <citation type="submission" date="2023-07" db="EMBL/GenBank/DDBJ databases">
        <title>draft genome sequence of fig (Ficus carica).</title>
        <authorList>
            <person name="Takahashi T."/>
            <person name="Nishimura K."/>
        </authorList>
    </citation>
    <scope>NUCLEOTIDE SEQUENCE</scope>
</reference>
<dbReference type="InterPro" id="IPR011009">
    <property type="entry name" value="Kinase-like_dom_sf"/>
</dbReference>
<evidence type="ECO:0000313" key="6">
    <source>
        <dbReference type="EMBL" id="GMN36322.1"/>
    </source>
</evidence>
<name>A0AA87ZKW3_FICCA</name>
<dbReference type="GO" id="GO:0004674">
    <property type="term" value="F:protein serine/threonine kinase activity"/>
    <property type="evidence" value="ECO:0007669"/>
    <property type="project" value="TreeGrafter"/>
</dbReference>
<dbReference type="EMBL" id="BTGU01000006">
    <property type="protein sequence ID" value="GMN36322.1"/>
    <property type="molecule type" value="Genomic_DNA"/>
</dbReference>
<comment type="caution">
    <text evidence="6">The sequence shown here is derived from an EMBL/GenBank/DDBJ whole genome shotgun (WGS) entry which is preliminary data.</text>
</comment>
<dbReference type="GO" id="GO:0007166">
    <property type="term" value="P:cell surface receptor signaling pathway"/>
    <property type="evidence" value="ECO:0007669"/>
    <property type="project" value="InterPro"/>
</dbReference>
<dbReference type="SUPFAM" id="SSF56112">
    <property type="entry name" value="Protein kinase-like (PK-like)"/>
    <property type="match status" value="1"/>
</dbReference>
<evidence type="ECO:0000259" key="5">
    <source>
        <dbReference type="PROSITE" id="PS50011"/>
    </source>
</evidence>
<feature type="domain" description="Protein kinase" evidence="5">
    <location>
        <begin position="27"/>
        <end position="383"/>
    </location>
</feature>
<organism evidence="6 7">
    <name type="scientific">Ficus carica</name>
    <name type="common">Common fig</name>
    <dbReference type="NCBI Taxonomy" id="3494"/>
    <lineage>
        <taxon>Eukaryota</taxon>
        <taxon>Viridiplantae</taxon>
        <taxon>Streptophyta</taxon>
        <taxon>Embryophyta</taxon>
        <taxon>Tracheophyta</taxon>
        <taxon>Spermatophyta</taxon>
        <taxon>Magnoliopsida</taxon>
        <taxon>eudicotyledons</taxon>
        <taxon>Gunneridae</taxon>
        <taxon>Pentapetalae</taxon>
        <taxon>rosids</taxon>
        <taxon>fabids</taxon>
        <taxon>Rosales</taxon>
        <taxon>Moraceae</taxon>
        <taxon>Ficeae</taxon>
        <taxon>Ficus</taxon>
    </lineage>
</organism>
<gene>
    <name evidence="6" type="ORF">TIFTF001_005931</name>
</gene>
<dbReference type="Gramene" id="FCD_00006444-RA">
    <property type="protein sequence ID" value="FCD_00006444-RA:cds"/>
    <property type="gene ID" value="FCD_00006444"/>
</dbReference>
<dbReference type="InterPro" id="IPR045274">
    <property type="entry name" value="WAK-like"/>
</dbReference>
<evidence type="ECO:0000313" key="7">
    <source>
        <dbReference type="Proteomes" id="UP001187192"/>
    </source>
</evidence>
<protein>
    <recommendedName>
        <fullName evidence="5">Protein kinase domain-containing protein</fullName>
    </recommendedName>
</protein>
<evidence type="ECO:0000256" key="1">
    <source>
        <dbReference type="ARBA" id="ARBA00022741"/>
    </source>
</evidence>